<accession>A0A1U7LM84</accession>
<dbReference type="InterPro" id="IPR002013">
    <property type="entry name" value="SAC_dom"/>
</dbReference>
<protein>
    <submittedName>
        <fullName evidence="2">Inositol-1,4,5-trisphosphate 5-phosphatase 1</fullName>
    </submittedName>
</protein>
<reference evidence="2 3" key="1">
    <citation type="submission" date="2016-04" db="EMBL/GenBank/DDBJ databases">
        <title>Evolutionary innovation and constraint leading to complex multicellularity in the Ascomycota.</title>
        <authorList>
            <person name="Cisse O."/>
            <person name="Nguyen A."/>
            <person name="Hewitt D.A."/>
            <person name="Jedd G."/>
            <person name="Stajich J.E."/>
        </authorList>
    </citation>
    <scope>NUCLEOTIDE SEQUENCE [LARGE SCALE GENOMIC DNA]</scope>
    <source>
        <strain evidence="2 3">DAH-3</strain>
    </source>
</reference>
<sequence length="174" mass="19847">MTDAICFYFQERPRSFALRAGDYALVFLYSDDEELVPRCIVEFCPWQDVKEDKFRQLTPPPIYGCLGLINSGEDVFLCLITGCSKTAVIRKGETANKIFAVEFYCINNSKWDNSILGGYDVDQINLEANIEIETEQLCSSLQRLLTDGTFYFSADCDLTTKLQSREDLDDLIKN</sequence>
<dbReference type="EMBL" id="LXFE01001251">
    <property type="protein sequence ID" value="OLL23776.1"/>
    <property type="molecule type" value="Genomic_DNA"/>
</dbReference>
<dbReference type="STRING" id="1198029.A0A1U7LM84"/>
<proteinExistence type="predicted"/>
<evidence type="ECO:0000313" key="2">
    <source>
        <dbReference type="EMBL" id="OLL23776.1"/>
    </source>
</evidence>
<dbReference type="OrthoDB" id="405996at2759"/>
<dbReference type="AlphaFoldDB" id="A0A1U7LM84"/>
<dbReference type="Pfam" id="PF02383">
    <property type="entry name" value="Syja_N"/>
    <property type="match status" value="1"/>
</dbReference>
<dbReference type="GO" id="GO:0006629">
    <property type="term" value="P:lipid metabolic process"/>
    <property type="evidence" value="ECO:0007669"/>
    <property type="project" value="UniProtKB-ARBA"/>
</dbReference>
<dbReference type="GO" id="GO:0016791">
    <property type="term" value="F:phosphatase activity"/>
    <property type="evidence" value="ECO:0007669"/>
    <property type="project" value="InterPro"/>
</dbReference>
<comment type="caution">
    <text evidence="2">The sequence shown here is derived from an EMBL/GenBank/DDBJ whole genome shotgun (WGS) entry which is preliminary data.</text>
</comment>
<gene>
    <name evidence="2" type="ORF">NEOLI_001146</name>
</gene>
<organism evidence="2 3">
    <name type="scientific">Neolecta irregularis (strain DAH-3)</name>
    <dbReference type="NCBI Taxonomy" id="1198029"/>
    <lineage>
        <taxon>Eukaryota</taxon>
        <taxon>Fungi</taxon>
        <taxon>Dikarya</taxon>
        <taxon>Ascomycota</taxon>
        <taxon>Taphrinomycotina</taxon>
        <taxon>Neolectales</taxon>
        <taxon>Neolectaceae</taxon>
        <taxon>Neolecta</taxon>
    </lineage>
</organism>
<dbReference type="Proteomes" id="UP000186594">
    <property type="component" value="Unassembled WGS sequence"/>
</dbReference>
<evidence type="ECO:0000259" key="1">
    <source>
        <dbReference type="Pfam" id="PF02383"/>
    </source>
</evidence>
<evidence type="ECO:0000313" key="3">
    <source>
        <dbReference type="Proteomes" id="UP000186594"/>
    </source>
</evidence>
<name>A0A1U7LM84_NEOID</name>
<feature type="domain" description="SAC" evidence="1">
    <location>
        <begin position="63"/>
        <end position="167"/>
    </location>
</feature>
<keyword evidence="3" id="KW-1185">Reference proteome</keyword>